<keyword evidence="1 4" id="KW-0349">Heme</keyword>
<evidence type="ECO:0000256" key="4">
    <source>
        <dbReference type="PROSITE-ProRule" id="PRU00433"/>
    </source>
</evidence>
<dbReference type="AlphaFoldDB" id="H2CES7"/>
<evidence type="ECO:0000256" key="2">
    <source>
        <dbReference type="ARBA" id="ARBA00022723"/>
    </source>
</evidence>
<keyword evidence="2 4" id="KW-0479">Metal-binding</keyword>
<evidence type="ECO:0000313" key="7">
    <source>
        <dbReference type="EMBL" id="EHQ07691.1"/>
    </source>
</evidence>
<name>H2CES7_9LEPT</name>
<evidence type="ECO:0000256" key="3">
    <source>
        <dbReference type="ARBA" id="ARBA00023004"/>
    </source>
</evidence>
<dbReference type="STRING" id="183.GCA_002009735_01102"/>
<dbReference type="GO" id="GO:0009055">
    <property type="term" value="F:electron transfer activity"/>
    <property type="evidence" value="ECO:0007669"/>
    <property type="project" value="InterPro"/>
</dbReference>
<organism evidence="7 8">
    <name type="scientific">Leptonema illini DSM 21528</name>
    <dbReference type="NCBI Taxonomy" id="929563"/>
    <lineage>
        <taxon>Bacteria</taxon>
        <taxon>Pseudomonadati</taxon>
        <taxon>Spirochaetota</taxon>
        <taxon>Spirochaetia</taxon>
        <taxon>Leptospirales</taxon>
        <taxon>Leptospiraceae</taxon>
        <taxon>Leptonema</taxon>
    </lineage>
</organism>
<evidence type="ECO:0000256" key="1">
    <source>
        <dbReference type="ARBA" id="ARBA00022617"/>
    </source>
</evidence>
<keyword evidence="5" id="KW-1133">Transmembrane helix</keyword>
<dbReference type="InterPro" id="IPR050597">
    <property type="entry name" value="Cytochrome_c_Oxidase_Subunit"/>
</dbReference>
<dbReference type="Proteomes" id="UP000005737">
    <property type="component" value="Unassembled WGS sequence"/>
</dbReference>
<keyword evidence="5" id="KW-0812">Transmembrane</keyword>
<evidence type="ECO:0000313" key="8">
    <source>
        <dbReference type="Proteomes" id="UP000005737"/>
    </source>
</evidence>
<dbReference type="InterPro" id="IPR009056">
    <property type="entry name" value="Cyt_c-like_dom"/>
</dbReference>
<sequence>MSDKDLNEYLDEGIPDDDRGWLPAWWSWLGIGAVIFSIGFAIIMHGMLDWSQEKQYAEEVALHEQKHPQQSAGLNADGSNPFRGDAAAIASGEKSFQARCAMCHKNDLTGLVGPSLVDTTWLHGDTDQAIYDVVMNGVEADKLMLNPPKGPMPAHKQSVGAKGVLEILAFIASKNTSLKAN</sequence>
<keyword evidence="8" id="KW-1185">Reference proteome</keyword>
<gene>
    <name evidence="7" type="ORF">Lepil_3026</name>
</gene>
<dbReference type="PROSITE" id="PS51007">
    <property type="entry name" value="CYTC"/>
    <property type="match status" value="1"/>
</dbReference>
<dbReference type="PANTHER" id="PTHR33751">
    <property type="entry name" value="CBB3-TYPE CYTOCHROME C OXIDASE SUBUNIT FIXP"/>
    <property type="match status" value="1"/>
</dbReference>
<protein>
    <submittedName>
        <fullName evidence="7">Cytochrome c</fullName>
    </submittedName>
</protein>
<dbReference type="EMBL" id="JH597773">
    <property type="protein sequence ID" value="EHQ07691.1"/>
    <property type="molecule type" value="Genomic_DNA"/>
</dbReference>
<dbReference type="InterPro" id="IPR036909">
    <property type="entry name" value="Cyt_c-like_dom_sf"/>
</dbReference>
<dbReference type="SUPFAM" id="SSF46626">
    <property type="entry name" value="Cytochrome c"/>
    <property type="match status" value="1"/>
</dbReference>
<proteinExistence type="predicted"/>
<reference evidence="7 8" key="1">
    <citation type="submission" date="2011-10" db="EMBL/GenBank/DDBJ databases">
        <title>The Improved High-Quality Draft genome of Leptonema illini DSM 21528.</title>
        <authorList>
            <consortium name="US DOE Joint Genome Institute (JGI-PGF)"/>
            <person name="Lucas S."/>
            <person name="Copeland A."/>
            <person name="Lapidus A."/>
            <person name="Glavina del Rio T."/>
            <person name="Dalin E."/>
            <person name="Tice H."/>
            <person name="Bruce D."/>
            <person name="Goodwin L."/>
            <person name="Pitluck S."/>
            <person name="Peters L."/>
            <person name="Mikhailova N."/>
            <person name="Held B."/>
            <person name="Kyrpides N."/>
            <person name="Mavromatis K."/>
            <person name="Ivanova N."/>
            <person name="Markowitz V."/>
            <person name="Cheng J.-F."/>
            <person name="Hugenholtz P."/>
            <person name="Woyke T."/>
            <person name="Wu D."/>
            <person name="Gronow S."/>
            <person name="Wellnitz S."/>
            <person name="Brambilla E.-M."/>
            <person name="Klenk H.-P."/>
            <person name="Eisen J.A."/>
        </authorList>
    </citation>
    <scope>NUCLEOTIDE SEQUENCE [LARGE SCALE GENOMIC DNA]</scope>
    <source>
        <strain evidence="7 8">DSM 21528</strain>
    </source>
</reference>
<keyword evidence="5" id="KW-0472">Membrane</keyword>
<dbReference type="GO" id="GO:0020037">
    <property type="term" value="F:heme binding"/>
    <property type="evidence" value="ECO:0007669"/>
    <property type="project" value="InterPro"/>
</dbReference>
<dbReference type="Pfam" id="PF13442">
    <property type="entry name" value="Cytochrome_CBB3"/>
    <property type="match status" value="1"/>
</dbReference>
<dbReference type="GO" id="GO:0046872">
    <property type="term" value="F:metal ion binding"/>
    <property type="evidence" value="ECO:0007669"/>
    <property type="project" value="UniProtKB-KW"/>
</dbReference>
<dbReference type="RefSeq" id="WP_002773752.1">
    <property type="nucleotide sequence ID" value="NZ_JH597773.1"/>
</dbReference>
<accession>H2CES7</accession>
<feature type="domain" description="Cytochrome c" evidence="6">
    <location>
        <begin position="87"/>
        <end position="175"/>
    </location>
</feature>
<dbReference type="Gene3D" id="1.10.760.10">
    <property type="entry name" value="Cytochrome c-like domain"/>
    <property type="match status" value="1"/>
</dbReference>
<dbReference type="HOGENOM" id="CLU_047545_1_1_12"/>
<keyword evidence="3 4" id="KW-0408">Iron</keyword>
<evidence type="ECO:0000256" key="5">
    <source>
        <dbReference type="SAM" id="Phobius"/>
    </source>
</evidence>
<dbReference type="PANTHER" id="PTHR33751:SF1">
    <property type="entry name" value="CBB3-TYPE CYTOCHROME C OXIDASE SUBUNIT FIXP"/>
    <property type="match status" value="1"/>
</dbReference>
<feature type="transmembrane region" description="Helical" evidence="5">
    <location>
        <begin position="25"/>
        <end position="44"/>
    </location>
</feature>
<evidence type="ECO:0000259" key="6">
    <source>
        <dbReference type="PROSITE" id="PS51007"/>
    </source>
</evidence>